<dbReference type="STRING" id="564608.C1MIN7"/>
<dbReference type="Proteomes" id="UP000001876">
    <property type="component" value="Unassembled WGS sequence"/>
</dbReference>
<gene>
    <name evidence="2" type="ORF">MICPUCDRAFT_50636</name>
</gene>
<name>C1MIN7_MICPC</name>
<dbReference type="OMA" id="WRYENND"/>
<evidence type="ECO:0000313" key="2">
    <source>
        <dbReference type="EMBL" id="EEH60414.1"/>
    </source>
</evidence>
<keyword evidence="1" id="KW-0472">Membrane</keyword>
<reference evidence="2 3" key="1">
    <citation type="journal article" date="2009" name="Science">
        <title>Green evolution and dynamic adaptations revealed by genomes of the marine picoeukaryotes Micromonas.</title>
        <authorList>
            <person name="Worden A.Z."/>
            <person name="Lee J.H."/>
            <person name="Mock T."/>
            <person name="Rouze P."/>
            <person name="Simmons M.P."/>
            <person name="Aerts A.L."/>
            <person name="Allen A.E."/>
            <person name="Cuvelier M.L."/>
            <person name="Derelle E."/>
            <person name="Everett M.V."/>
            <person name="Foulon E."/>
            <person name="Grimwood J."/>
            <person name="Gundlach H."/>
            <person name="Henrissat B."/>
            <person name="Napoli C."/>
            <person name="McDonald S.M."/>
            <person name="Parker M.S."/>
            <person name="Rombauts S."/>
            <person name="Salamov A."/>
            <person name="Von Dassow P."/>
            <person name="Badger J.H."/>
            <person name="Coutinho P.M."/>
            <person name="Demir E."/>
            <person name="Dubchak I."/>
            <person name="Gentemann C."/>
            <person name="Eikrem W."/>
            <person name="Gready J.E."/>
            <person name="John U."/>
            <person name="Lanier W."/>
            <person name="Lindquist E.A."/>
            <person name="Lucas S."/>
            <person name="Mayer K.F."/>
            <person name="Moreau H."/>
            <person name="Not F."/>
            <person name="Otillar R."/>
            <person name="Panaud O."/>
            <person name="Pangilinan J."/>
            <person name="Paulsen I."/>
            <person name="Piegu B."/>
            <person name="Poliakov A."/>
            <person name="Robbens S."/>
            <person name="Schmutz J."/>
            <person name="Toulza E."/>
            <person name="Wyss T."/>
            <person name="Zelensky A."/>
            <person name="Zhou K."/>
            <person name="Armbrust E.V."/>
            <person name="Bhattacharya D."/>
            <person name="Goodenough U.W."/>
            <person name="Van de Peer Y."/>
            <person name="Grigoriev I.V."/>
        </authorList>
    </citation>
    <scope>NUCLEOTIDE SEQUENCE [LARGE SCALE GENOMIC DNA]</scope>
    <source>
        <strain evidence="2 3">CCMP1545</strain>
    </source>
</reference>
<keyword evidence="3" id="KW-1185">Reference proteome</keyword>
<evidence type="ECO:0000256" key="1">
    <source>
        <dbReference type="SAM" id="Phobius"/>
    </source>
</evidence>
<proteinExistence type="predicted"/>
<dbReference type="AlphaFoldDB" id="C1MIN7"/>
<keyword evidence="1" id="KW-1133">Transmembrane helix</keyword>
<dbReference type="GeneID" id="9680504"/>
<dbReference type="OrthoDB" id="494673at2759"/>
<keyword evidence="1" id="KW-0812">Transmembrane</keyword>
<dbReference type="KEGG" id="mpp:MICPUCDRAFT_50636"/>
<evidence type="ECO:0000313" key="3">
    <source>
        <dbReference type="Proteomes" id="UP000001876"/>
    </source>
</evidence>
<sequence>MPGRFAAFRKRFAISKDEMIKADSKWTKLCTYTTAKKVKIVNAKVALFHKGMILAIIGYILANLVASFGYMKVEAPFGSTNAYISDSTWSTTQATLKANNPIYCGGGTCPGTDCSGTNSTYDYTYSANYVYNTNYCEYDLDIGDVLTKGESAAFITTYYQDKPAAGTYVSLHGTNTITSTTAESNFAAPALNAGNKATGNYFVPGIEEMYLNFDHTVTTSWDATTTNAKMTLGSKTYAKGETVSIKIQDLLTEAGADLDSVNIGADPSGSTTGPYYRISGMHLKFEMEYSNMNRETPFNHDVHANAKVSYTTGTWNSLGPKIVYKQHTDFVVYRYQRYAYTLRISFVAKGSIGVFDWFTLFLNLAVALGLTGVAITVVDMVSEFFVDDFADKKYDDRNEWLTLQACMENAVETGMLKRYAAKRGIQILGDKKLERMQSGSR</sequence>
<protein>
    <submittedName>
        <fullName evidence="2">Predicted protein</fullName>
    </submittedName>
</protein>
<dbReference type="RefSeq" id="XP_003055162.1">
    <property type="nucleotide sequence ID" value="XM_003055116.1"/>
</dbReference>
<accession>C1MIN7</accession>
<dbReference type="EMBL" id="GG663735">
    <property type="protein sequence ID" value="EEH60414.1"/>
    <property type="molecule type" value="Genomic_DNA"/>
</dbReference>
<feature type="transmembrane region" description="Helical" evidence="1">
    <location>
        <begin position="52"/>
        <end position="71"/>
    </location>
</feature>
<organism evidence="3">
    <name type="scientific">Micromonas pusilla (strain CCMP1545)</name>
    <name type="common">Picoplanktonic green alga</name>
    <dbReference type="NCBI Taxonomy" id="564608"/>
    <lineage>
        <taxon>Eukaryota</taxon>
        <taxon>Viridiplantae</taxon>
        <taxon>Chlorophyta</taxon>
        <taxon>Mamiellophyceae</taxon>
        <taxon>Mamiellales</taxon>
        <taxon>Mamiellaceae</taxon>
        <taxon>Micromonas</taxon>
    </lineage>
</organism>